<proteinExistence type="predicted"/>
<reference evidence="5 6" key="2">
    <citation type="submission" date="2017-04" db="EMBL/GenBank/DDBJ databases">
        <title>CpG methylation of centromeres and impact of large insertions on vertebrate speciation.</title>
        <authorList>
            <person name="Ichikawa K."/>
            <person name="Yoshimura J."/>
            <person name="Morishita S."/>
        </authorList>
    </citation>
    <scope>NUCLEOTIDE SEQUENCE</scope>
    <source>
        <strain evidence="5 6">HSOK</strain>
    </source>
</reference>
<dbReference type="PANTHER" id="PTHR45842">
    <property type="entry name" value="SYNAPTIC ADHESION-LIKE MOLECULE SALM"/>
    <property type="match status" value="1"/>
</dbReference>
<dbReference type="SUPFAM" id="SSF52058">
    <property type="entry name" value="L domain-like"/>
    <property type="match status" value="1"/>
</dbReference>
<dbReference type="AlphaFoldDB" id="A0A3P9HJ63"/>
<dbReference type="SMART" id="SM00364">
    <property type="entry name" value="LRR_BAC"/>
    <property type="match status" value="7"/>
</dbReference>
<dbReference type="Gene3D" id="3.80.10.10">
    <property type="entry name" value="Ribonuclease Inhibitor"/>
    <property type="match status" value="2"/>
</dbReference>
<dbReference type="Pfam" id="PF13855">
    <property type="entry name" value="LRR_8"/>
    <property type="match status" value="3"/>
</dbReference>
<keyword evidence="3" id="KW-0677">Repeat</keyword>
<accession>A0A3P9HJ63</accession>
<evidence type="ECO:0000256" key="2">
    <source>
        <dbReference type="ARBA" id="ARBA00022729"/>
    </source>
</evidence>
<evidence type="ECO:0000313" key="5">
    <source>
        <dbReference type="Ensembl" id="ENSORLP00015007826.1"/>
    </source>
</evidence>
<name>A0A3P9HJ63_ORYLA</name>
<dbReference type="InterPro" id="IPR032675">
    <property type="entry name" value="LRR_dom_sf"/>
</dbReference>
<reference key="1">
    <citation type="journal article" date="2007" name="Nature">
        <title>The medaka draft genome and insights into vertebrate genome evolution.</title>
        <authorList>
            <person name="Kasahara M."/>
            <person name="Naruse K."/>
            <person name="Sasaki S."/>
            <person name="Nakatani Y."/>
            <person name="Qu W."/>
            <person name="Ahsan B."/>
            <person name="Yamada T."/>
            <person name="Nagayasu Y."/>
            <person name="Doi K."/>
            <person name="Kasai Y."/>
            <person name="Jindo T."/>
            <person name="Kobayashi D."/>
            <person name="Shimada A."/>
            <person name="Toyoda A."/>
            <person name="Kuroki Y."/>
            <person name="Fujiyama A."/>
            <person name="Sasaki T."/>
            <person name="Shimizu A."/>
            <person name="Asakawa S."/>
            <person name="Shimizu N."/>
            <person name="Hashimoto S."/>
            <person name="Yang J."/>
            <person name="Lee Y."/>
            <person name="Matsushima K."/>
            <person name="Sugano S."/>
            <person name="Sakaizumi M."/>
            <person name="Narita T."/>
            <person name="Ohishi K."/>
            <person name="Haga S."/>
            <person name="Ohta F."/>
            <person name="Nomoto H."/>
            <person name="Nogata K."/>
            <person name="Morishita T."/>
            <person name="Endo T."/>
            <person name="Shin-I T."/>
            <person name="Takeda H."/>
            <person name="Morishita S."/>
            <person name="Kohara Y."/>
        </authorList>
    </citation>
    <scope>NUCLEOTIDE SEQUENCE [LARGE SCALE GENOMIC DNA]</scope>
    <source>
        <strain>Hd-rR</strain>
    </source>
</reference>
<dbReference type="Proteomes" id="UP000265200">
    <property type="component" value="Chromosome 24"/>
</dbReference>
<evidence type="ECO:0000256" key="4">
    <source>
        <dbReference type="SAM" id="SignalP"/>
    </source>
</evidence>
<feature type="chain" id="PRO_5017988860" description="LRRCT domain-containing protein" evidence="4">
    <location>
        <begin position="22"/>
        <end position="313"/>
    </location>
</feature>
<organism evidence="5 6">
    <name type="scientific">Oryzias latipes</name>
    <name type="common">Japanese rice fish</name>
    <name type="synonym">Japanese killifish</name>
    <dbReference type="NCBI Taxonomy" id="8090"/>
    <lineage>
        <taxon>Eukaryota</taxon>
        <taxon>Metazoa</taxon>
        <taxon>Chordata</taxon>
        <taxon>Craniata</taxon>
        <taxon>Vertebrata</taxon>
        <taxon>Euteleostomi</taxon>
        <taxon>Actinopterygii</taxon>
        <taxon>Neopterygii</taxon>
        <taxon>Teleostei</taxon>
        <taxon>Neoteleostei</taxon>
        <taxon>Acanthomorphata</taxon>
        <taxon>Ovalentaria</taxon>
        <taxon>Atherinomorphae</taxon>
        <taxon>Beloniformes</taxon>
        <taxon>Adrianichthyidae</taxon>
        <taxon>Oryziinae</taxon>
        <taxon>Oryzias</taxon>
    </lineage>
</organism>
<evidence type="ECO:0000256" key="3">
    <source>
        <dbReference type="ARBA" id="ARBA00022737"/>
    </source>
</evidence>
<reference evidence="5" key="4">
    <citation type="submission" date="2025-09" db="UniProtKB">
        <authorList>
            <consortium name="Ensembl"/>
        </authorList>
    </citation>
    <scope>IDENTIFICATION</scope>
    <source>
        <strain evidence="5">HSOK</strain>
    </source>
</reference>
<feature type="signal peptide" evidence="4">
    <location>
        <begin position="1"/>
        <end position="21"/>
    </location>
</feature>
<dbReference type="PROSITE" id="PS51450">
    <property type="entry name" value="LRR"/>
    <property type="match status" value="4"/>
</dbReference>
<dbReference type="PANTHER" id="PTHR45842:SF22">
    <property type="entry name" value="INSULIN-LIKE GROWTH FACTOR-BINDING PROTEIN COMPLEX ACID LABILE SUBUNIT ISOFORM X1"/>
    <property type="match status" value="1"/>
</dbReference>
<evidence type="ECO:0008006" key="7">
    <source>
        <dbReference type="Google" id="ProtNLM"/>
    </source>
</evidence>
<dbReference type="InterPro" id="IPR050467">
    <property type="entry name" value="LRFN"/>
</dbReference>
<reference evidence="5" key="3">
    <citation type="submission" date="2025-08" db="UniProtKB">
        <authorList>
            <consortium name="Ensembl"/>
        </authorList>
    </citation>
    <scope>IDENTIFICATION</scope>
    <source>
        <strain evidence="5">HSOK</strain>
    </source>
</reference>
<evidence type="ECO:0000313" key="6">
    <source>
        <dbReference type="Proteomes" id="UP000265200"/>
    </source>
</evidence>
<dbReference type="InterPro" id="IPR001611">
    <property type="entry name" value="Leu-rich_rpt"/>
</dbReference>
<keyword evidence="2 4" id="KW-0732">Signal</keyword>
<protein>
    <recommendedName>
        <fullName evidence="7">LRRCT domain-containing protein</fullName>
    </recommendedName>
</protein>
<evidence type="ECO:0000256" key="1">
    <source>
        <dbReference type="ARBA" id="ARBA00022614"/>
    </source>
</evidence>
<keyword evidence="1" id="KW-0433">Leucine-rich repeat</keyword>
<sequence>MTSFFVLAFLLMAFSCHGSLACPEICKCSPGGSEVVCSEVPLATFPSDDLPNSTTILTIQLTNITSITEEHLKVTPLLQELHLYGNQLQSLSPHLLRGLPHLLNLDLTENKLRHLPANVFSHAALRGLVLKNNLIEEARGDWLPENSSLTWLDLSGNLLTRIPTALLQMLPNLENLDLSNNHLEEIPVHSLDGLAKLERLNLQDNKLHSLDASSFQSMHSLTVLFLARNKLSHLPGNLFHGLSRITHLSLYGNQLSRIPVGLFDPLTSLEERSLDLTGNPLVCEGKTEYLCRWYEKNKRVFLSDTMSTCRCPV</sequence>
<dbReference type="PRINTS" id="PR00019">
    <property type="entry name" value="LEURICHRPT"/>
</dbReference>
<dbReference type="SMART" id="SM00369">
    <property type="entry name" value="LRR_TYP"/>
    <property type="match status" value="7"/>
</dbReference>
<dbReference type="Ensembl" id="ENSORLT00015001853.1">
    <property type="protein sequence ID" value="ENSORLP00015007826.1"/>
    <property type="gene ID" value="ENSORLG00015008646.1"/>
</dbReference>
<dbReference type="InterPro" id="IPR003591">
    <property type="entry name" value="Leu-rich_rpt_typical-subtyp"/>
</dbReference>